<gene>
    <name evidence="3" type="ORF">L196_05041</name>
</gene>
<feature type="transmembrane region" description="Helical" evidence="1">
    <location>
        <begin position="75"/>
        <end position="96"/>
    </location>
</feature>
<dbReference type="GO" id="GO:0006629">
    <property type="term" value="P:lipid metabolic process"/>
    <property type="evidence" value="ECO:0007669"/>
    <property type="project" value="InterPro"/>
</dbReference>
<feature type="transmembrane region" description="Helical" evidence="1">
    <location>
        <begin position="182"/>
        <end position="203"/>
    </location>
</feature>
<comment type="caution">
    <text evidence="3">The sequence shown here is derived from an EMBL/GenBank/DDBJ whole genome shotgun (WGS) entry which is preliminary data.</text>
</comment>
<feature type="transmembrane region" description="Helical" evidence="1">
    <location>
        <begin position="12"/>
        <end position="31"/>
    </location>
</feature>
<evidence type="ECO:0000256" key="1">
    <source>
        <dbReference type="SAM" id="Phobius"/>
    </source>
</evidence>
<dbReference type="AlphaFoldDB" id="A0AB33Z2C1"/>
<dbReference type="Pfam" id="PF00487">
    <property type="entry name" value="FA_desaturase"/>
    <property type="match status" value="1"/>
</dbReference>
<organism evidence="3 4">
    <name type="scientific">Cycloclasticus pugetii</name>
    <dbReference type="NCBI Taxonomy" id="34068"/>
    <lineage>
        <taxon>Bacteria</taxon>
        <taxon>Pseudomonadati</taxon>
        <taxon>Pseudomonadota</taxon>
        <taxon>Gammaproteobacteria</taxon>
        <taxon>Thiotrichales</taxon>
        <taxon>Piscirickettsiaceae</taxon>
        <taxon>Cycloclasticus</taxon>
    </lineage>
</organism>
<keyword evidence="1" id="KW-0472">Membrane</keyword>
<evidence type="ECO:0000259" key="2">
    <source>
        <dbReference type="Pfam" id="PF00487"/>
    </source>
</evidence>
<protein>
    <submittedName>
        <fullName evidence="3">Desaturase</fullName>
    </submittedName>
</protein>
<keyword evidence="4" id="KW-1185">Reference proteome</keyword>
<dbReference type="InterPro" id="IPR005804">
    <property type="entry name" value="FA_desaturase_dom"/>
</dbReference>
<sequence>MFQSFFDKPYFMLQYFAVWAALLGVAIFILLPSYSGGWLMPLLVIGLTLTMRFDTMLLAIVPAVLLSPEPLETTVFLISLLPITVSIGIAAAALVHNTSHSILKPRWLNTCIGELASLLVRTNFFGWKMVHYYHHKHADDVENDPHCPKGRAFWPYANTMQKATVDYLDAKHLELHHLPKPIYILTMVLGALIFVGTPLFWLLVFGPTLFAAIWMPVFISGWWLFFVINYYNHPFDEKGVSTPVNLNTKVWHKLTNVVSFGTLYHKNHHEDASFFNPSKKPASESN</sequence>
<dbReference type="RefSeq" id="WP_016390178.1">
    <property type="nucleotide sequence ID" value="NZ_JBLWZB010000006.1"/>
</dbReference>
<accession>A0AB33Z2C1</accession>
<dbReference type="Proteomes" id="UP000015462">
    <property type="component" value="Unassembled WGS sequence"/>
</dbReference>
<keyword evidence="1" id="KW-0812">Transmembrane</keyword>
<feature type="transmembrane region" description="Helical" evidence="1">
    <location>
        <begin position="38"/>
        <end position="63"/>
    </location>
</feature>
<proteinExistence type="predicted"/>
<reference evidence="3 4" key="1">
    <citation type="journal article" date="2013" name="Genome Announc.">
        <title>Genome Sequence of the Pyrene- and Fluoranthene-Degrading Bacterium Cycloclasticus sp. Strain PY97M.</title>
        <authorList>
            <person name="Cui Z."/>
            <person name="Xu G."/>
            <person name="Li Q."/>
            <person name="Gao W."/>
            <person name="Zheng L."/>
        </authorList>
    </citation>
    <scope>NUCLEOTIDE SEQUENCE [LARGE SCALE GENOMIC DNA]</scope>
    <source>
        <strain evidence="3 4">PY97M</strain>
    </source>
</reference>
<evidence type="ECO:0000313" key="4">
    <source>
        <dbReference type="Proteomes" id="UP000015462"/>
    </source>
</evidence>
<keyword evidence="1" id="KW-1133">Transmembrane helix</keyword>
<name>A0AB33Z2C1_9GAMM</name>
<evidence type="ECO:0000313" key="3">
    <source>
        <dbReference type="EMBL" id="EPD13390.1"/>
    </source>
</evidence>
<feature type="transmembrane region" description="Helical" evidence="1">
    <location>
        <begin position="209"/>
        <end position="231"/>
    </location>
</feature>
<dbReference type="EMBL" id="ASHL01000003">
    <property type="protein sequence ID" value="EPD13390.1"/>
    <property type="molecule type" value="Genomic_DNA"/>
</dbReference>
<feature type="domain" description="Fatty acid desaturase" evidence="2">
    <location>
        <begin position="81"/>
        <end position="269"/>
    </location>
</feature>